<dbReference type="InterPro" id="IPR002347">
    <property type="entry name" value="SDR_fam"/>
</dbReference>
<evidence type="ECO:0000256" key="1">
    <source>
        <dbReference type="ARBA" id="ARBA00006484"/>
    </source>
</evidence>
<comment type="similarity">
    <text evidence="1">Belongs to the short-chain dehydrogenases/reductases (SDR) family.</text>
</comment>
<dbReference type="PANTHER" id="PTHR48107">
    <property type="entry name" value="NADPH-DEPENDENT ALDEHYDE REDUCTASE-LIKE PROTEIN, CHLOROPLASTIC-RELATED"/>
    <property type="match status" value="1"/>
</dbReference>
<evidence type="ECO:0000313" key="3">
    <source>
        <dbReference type="EMBL" id="TCZ72939.1"/>
    </source>
</evidence>
<organism evidence="3 4">
    <name type="scientific">Flaviaesturariibacter aridisoli</name>
    <dbReference type="NCBI Taxonomy" id="2545761"/>
    <lineage>
        <taxon>Bacteria</taxon>
        <taxon>Pseudomonadati</taxon>
        <taxon>Bacteroidota</taxon>
        <taxon>Chitinophagia</taxon>
        <taxon>Chitinophagales</taxon>
        <taxon>Chitinophagaceae</taxon>
        <taxon>Flaviaestuariibacter</taxon>
    </lineage>
</organism>
<dbReference type="AlphaFoldDB" id="A0A4R4E0P0"/>
<gene>
    <name evidence="3" type="ORF">E0486_07700</name>
</gene>
<dbReference type="PANTHER" id="PTHR48107:SF16">
    <property type="entry name" value="NADPH-DEPENDENT ALDEHYDE REDUCTASE 1, CHLOROPLASTIC"/>
    <property type="match status" value="1"/>
</dbReference>
<proteinExistence type="inferred from homology"/>
<reference evidence="3 4" key="1">
    <citation type="submission" date="2019-03" db="EMBL/GenBank/DDBJ databases">
        <authorList>
            <person name="Kim M.K.M."/>
        </authorList>
    </citation>
    <scope>NUCLEOTIDE SEQUENCE [LARGE SCALE GENOMIC DNA]</scope>
    <source>
        <strain evidence="3 4">17J68-15</strain>
    </source>
</reference>
<dbReference type="EMBL" id="SKFH01000009">
    <property type="protein sequence ID" value="TCZ72939.1"/>
    <property type="molecule type" value="Genomic_DNA"/>
</dbReference>
<dbReference type="Proteomes" id="UP000295164">
    <property type="component" value="Unassembled WGS sequence"/>
</dbReference>
<dbReference type="Pfam" id="PF13561">
    <property type="entry name" value="adh_short_C2"/>
    <property type="match status" value="1"/>
</dbReference>
<accession>A0A4R4E0P0</accession>
<name>A0A4R4E0P0_9BACT</name>
<dbReference type="GO" id="GO:0016614">
    <property type="term" value="F:oxidoreductase activity, acting on CH-OH group of donors"/>
    <property type="evidence" value="ECO:0007669"/>
    <property type="project" value="UniProtKB-ARBA"/>
</dbReference>
<dbReference type="InterPro" id="IPR036291">
    <property type="entry name" value="NAD(P)-bd_dom_sf"/>
</dbReference>
<dbReference type="Gene3D" id="3.40.50.720">
    <property type="entry name" value="NAD(P)-binding Rossmann-like Domain"/>
    <property type="match status" value="1"/>
</dbReference>
<comment type="caution">
    <text evidence="3">The sequence shown here is derived from an EMBL/GenBank/DDBJ whole genome shotgun (WGS) entry which is preliminary data.</text>
</comment>
<dbReference type="PRINTS" id="PR00081">
    <property type="entry name" value="GDHRDH"/>
</dbReference>
<dbReference type="OrthoDB" id="9803333at2"/>
<evidence type="ECO:0000313" key="4">
    <source>
        <dbReference type="Proteomes" id="UP000295164"/>
    </source>
</evidence>
<evidence type="ECO:0000256" key="2">
    <source>
        <dbReference type="ARBA" id="ARBA00023002"/>
    </source>
</evidence>
<keyword evidence="2" id="KW-0560">Oxidoreductase</keyword>
<dbReference type="RefSeq" id="WP_131851574.1">
    <property type="nucleotide sequence ID" value="NZ_SKFH01000009.1"/>
</dbReference>
<keyword evidence="4" id="KW-1185">Reference proteome</keyword>
<dbReference type="FunFam" id="3.40.50.720:FF:000084">
    <property type="entry name" value="Short-chain dehydrogenase reductase"/>
    <property type="match status" value="1"/>
</dbReference>
<dbReference type="SUPFAM" id="SSF51735">
    <property type="entry name" value="NAD(P)-binding Rossmann-fold domains"/>
    <property type="match status" value="1"/>
</dbReference>
<sequence length="250" mass="26563">MKLQGKVAIVTGGARDIGRSVSMALAREGAKVAINYFGSEEEAKETKRFIDEAGGTCILVQGDMTQWDAVQALVADTQKAFGNEIHILANVVGGLFGRKTIEEQDEAWYDLLMNVNMKSIFFTTKATVAHMPSGSAIINFSSQAARDGGGGGASLYATAKGAVMTYTRAMAKEFGPRGIRVNAVAPGMIATSFHDRFTKPEIRTNVAASTPLRRQGDAADVADLVVYLASSESSFLTGTNIDINGGTYFS</sequence>
<protein>
    <submittedName>
        <fullName evidence="3">SDR family oxidoreductase</fullName>
    </submittedName>
</protein>